<dbReference type="InterPro" id="IPR006527">
    <property type="entry name" value="F-box-assoc_dom_typ1"/>
</dbReference>
<dbReference type="Proteomes" id="UP000187203">
    <property type="component" value="Unassembled WGS sequence"/>
</dbReference>
<dbReference type="SUPFAM" id="SSF81383">
    <property type="entry name" value="F-box domain"/>
    <property type="match status" value="1"/>
</dbReference>
<comment type="caution">
    <text evidence="2">The sequence shown here is derived from an EMBL/GenBank/DDBJ whole genome shotgun (WGS) entry which is preliminary data.</text>
</comment>
<dbReference type="NCBIfam" id="TIGR01640">
    <property type="entry name" value="F_box_assoc_1"/>
    <property type="match status" value="1"/>
</dbReference>
<dbReference type="Pfam" id="PF07734">
    <property type="entry name" value="FBA_1"/>
    <property type="match status" value="1"/>
</dbReference>
<proteinExistence type="predicted"/>
<dbReference type="STRING" id="93759.A0A1R3J161"/>
<gene>
    <name evidence="2" type="ORF">COLO4_20203</name>
</gene>
<dbReference type="PANTHER" id="PTHR31672:SF13">
    <property type="entry name" value="F-BOX PROTEIN CPR30-LIKE"/>
    <property type="match status" value="1"/>
</dbReference>
<dbReference type="Gene3D" id="1.20.1280.50">
    <property type="match status" value="1"/>
</dbReference>
<dbReference type="InterPro" id="IPR017451">
    <property type="entry name" value="F-box-assoc_interact_dom"/>
</dbReference>
<organism evidence="2 3">
    <name type="scientific">Corchorus olitorius</name>
    <dbReference type="NCBI Taxonomy" id="93759"/>
    <lineage>
        <taxon>Eukaryota</taxon>
        <taxon>Viridiplantae</taxon>
        <taxon>Streptophyta</taxon>
        <taxon>Embryophyta</taxon>
        <taxon>Tracheophyta</taxon>
        <taxon>Spermatophyta</taxon>
        <taxon>Magnoliopsida</taxon>
        <taxon>eudicotyledons</taxon>
        <taxon>Gunneridae</taxon>
        <taxon>Pentapetalae</taxon>
        <taxon>rosids</taxon>
        <taxon>malvids</taxon>
        <taxon>Malvales</taxon>
        <taxon>Malvaceae</taxon>
        <taxon>Grewioideae</taxon>
        <taxon>Apeibeae</taxon>
        <taxon>Corchorus</taxon>
    </lineage>
</organism>
<accession>A0A1R3J161</accession>
<dbReference type="Pfam" id="PF00646">
    <property type="entry name" value="F-box"/>
    <property type="match status" value="1"/>
</dbReference>
<dbReference type="CDD" id="cd22157">
    <property type="entry name" value="F-box_AtFBW1-like"/>
    <property type="match status" value="1"/>
</dbReference>
<evidence type="ECO:0000313" key="2">
    <source>
        <dbReference type="EMBL" id="OMO88565.1"/>
    </source>
</evidence>
<reference evidence="3" key="1">
    <citation type="submission" date="2013-09" db="EMBL/GenBank/DDBJ databases">
        <title>Corchorus olitorius genome sequencing.</title>
        <authorList>
            <person name="Alam M."/>
            <person name="Haque M.S."/>
            <person name="Islam M.S."/>
            <person name="Emdad E.M."/>
            <person name="Islam M.M."/>
            <person name="Ahmed B."/>
            <person name="Halim A."/>
            <person name="Hossen Q.M.M."/>
            <person name="Hossain M.Z."/>
            <person name="Ahmed R."/>
            <person name="Khan M.M."/>
            <person name="Islam R."/>
            <person name="Rashid M.M."/>
            <person name="Khan S.A."/>
            <person name="Rahman M.S."/>
            <person name="Alam M."/>
            <person name="Yahiya A.S."/>
            <person name="Khan M.S."/>
            <person name="Azam M.S."/>
            <person name="Haque T."/>
            <person name="Lashkar M.Z.H."/>
            <person name="Akhand A.I."/>
            <person name="Morshed G."/>
            <person name="Roy S."/>
            <person name="Uddin K.S."/>
            <person name="Rabeya T."/>
            <person name="Hossain A.S."/>
            <person name="Chowdhury A."/>
            <person name="Snigdha A.R."/>
            <person name="Mortoza M.S."/>
            <person name="Matin S.A."/>
            <person name="Hoque S.M.E."/>
            <person name="Islam M.K."/>
            <person name="Roy D.K."/>
            <person name="Haider R."/>
            <person name="Moosa M.M."/>
            <person name="Elias S.M."/>
            <person name="Hasan A.M."/>
            <person name="Jahan S."/>
            <person name="Shafiuddin M."/>
            <person name="Mahmood N."/>
            <person name="Shommy N.S."/>
        </authorList>
    </citation>
    <scope>NUCLEOTIDE SEQUENCE [LARGE SCALE GENOMIC DNA]</scope>
    <source>
        <strain evidence="3">cv. O-4</strain>
    </source>
</reference>
<dbReference type="PANTHER" id="PTHR31672">
    <property type="entry name" value="BNACNNG10540D PROTEIN"/>
    <property type="match status" value="1"/>
</dbReference>
<dbReference type="PROSITE" id="PS50181">
    <property type="entry name" value="FBOX"/>
    <property type="match status" value="1"/>
</dbReference>
<evidence type="ECO:0000313" key="3">
    <source>
        <dbReference type="Proteomes" id="UP000187203"/>
    </source>
</evidence>
<feature type="domain" description="F-box" evidence="1">
    <location>
        <begin position="1"/>
        <end position="46"/>
    </location>
</feature>
<keyword evidence="3" id="KW-1185">Reference proteome</keyword>
<dbReference type="OrthoDB" id="591557at2759"/>
<protein>
    <recommendedName>
        <fullName evidence="1">F-box domain-containing protein</fullName>
    </recommendedName>
</protein>
<sequence>METIPQLPQDIIANILSRLPAKHLTQLKCVSKPWHSLISDPQFAKLHAATQSDNYRVLVVSVPVESVACESSLDDLQDIENKLISKIEFPAALKKAPDSDEWDWLDDWLDLGGSCNGLVCVVFDHIQRIFLWNPTTRETKELANLTDFDPKAQASEETQVEVLALKSNTWRRVQGLHPSIILQTLGGRSGAGIFLHGALHWIAEITKTGGKISYGIVAFDMAEEKFFELVPVPDQNEERMNLGISGDCLCLFSGGGHEYTFLEGWVLKQYGIKSSWTRLFNVEKSMDYEYEYWEIALCYTKTDSICGKPGLTKLLFQFKFNYY</sequence>
<dbReference type="AlphaFoldDB" id="A0A1R3J161"/>
<dbReference type="InterPro" id="IPR036047">
    <property type="entry name" value="F-box-like_dom_sf"/>
</dbReference>
<evidence type="ECO:0000259" key="1">
    <source>
        <dbReference type="PROSITE" id="PS50181"/>
    </source>
</evidence>
<dbReference type="EMBL" id="AWUE01017047">
    <property type="protein sequence ID" value="OMO88565.1"/>
    <property type="molecule type" value="Genomic_DNA"/>
</dbReference>
<dbReference type="SMART" id="SM00256">
    <property type="entry name" value="FBOX"/>
    <property type="match status" value="1"/>
</dbReference>
<dbReference type="InterPro" id="IPR001810">
    <property type="entry name" value="F-box_dom"/>
</dbReference>
<name>A0A1R3J161_9ROSI</name>
<dbReference type="InterPro" id="IPR050796">
    <property type="entry name" value="SCF_F-box_component"/>
</dbReference>